<dbReference type="InterPro" id="IPR027417">
    <property type="entry name" value="P-loop_NTPase"/>
</dbReference>
<dbReference type="InterPro" id="IPR027640">
    <property type="entry name" value="Kinesin-like_fam"/>
</dbReference>
<comment type="subcellular location">
    <subcellularLocation>
        <location evidence="1">Cytoplasm</location>
    </subcellularLocation>
</comment>
<comment type="similarity">
    <text evidence="7">Belongs to the TRAFAC class myosin-kinesin ATPase superfamily. Kinesin family.</text>
</comment>
<feature type="compositionally biased region" description="Basic and acidic residues" evidence="9">
    <location>
        <begin position="1047"/>
        <end position="1058"/>
    </location>
</feature>
<feature type="region of interest" description="Disordered" evidence="9">
    <location>
        <begin position="1829"/>
        <end position="1872"/>
    </location>
</feature>
<feature type="compositionally biased region" description="Polar residues" evidence="9">
    <location>
        <begin position="903"/>
        <end position="914"/>
    </location>
</feature>
<keyword evidence="4 7" id="KW-0067">ATP-binding</keyword>
<evidence type="ECO:0000256" key="2">
    <source>
        <dbReference type="ARBA" id="ARBA00022490"/>
    </source>
</evidence>
<dbReference type="PANTHER" id="PTHR47969">
    <property type="entry name" value="CHROMOSOME-ASSOCIATED KINESIN KIF4A-RELATED"/>
    <property type="match status" value="1"/>
</dbReference>
<keyword evidence="3 7" id="KW-0547">Nucleotide-binding</keyword>
<feature type="compositionally biased region" description="Low complexity" evidence="9">
    <location>
        <begin position="1829"/>
        <end position="1839"/>
    </location>
</feature>
<feature type="compositionally biased region" description="Low complexity" evidence="9">
    <location>
        <begin position="1523"/>
        <end position="1536"/>
    </location>
</feature>
<keyword evidence="12" id="KW-1185">Reference proteome</keyword>
<evidence type="ECO:0000256" key="5">
    <source>
        <dbReference type="ARBA" id="ARBA00023054"/>
    </source>
</evidence>
<sequence length="1912" mass="198119">MQMSADVPAVTLSAGLGASTPVLSLLHIRPLLPTEQACCNIVSVGENETVDVHGRRYAFDCVVGEGGHSRKHMCQHYIRPLVRNVCNGVNCAVLAYGQTSSGKTYTMGIGREQLRALRNGDDEEVEDLVIPFALRELFAFVDTANGSRVFTLLVSFIEVYMEKYYDLLAGRQPVAAKTRSDGEVMLVGAQLRQVKSMEDVIRLLQMGGLARITKGTTQNDRSSRSHAVLTIHVQSRAAAEAQPTTPHVSATATNSPWCSPGPLRAASASCESSGSPEPSTCTSVALPPVRTCAAVDSGSGVAALSAAMAAPPLAAKLHLVDLAGSESVGRAGAVGLAAKEGNTINLSLMTLRNLIQLLAASKASSARAVLPYRDSKLTMLLRDALGGNSSTLFVACVSPADANAAMTMSTLEFATTARRIRTKPAVNIGGGGSAEVLELHRIILKLRNELEQLRRLALPASLSPQRSPRGVMAAIRTSMTFSAAVAAASMQSPSVPQLPDSSTAPFLVSALSVGRRSCTTTAGGTPPLPLLGRISGRGMSSAGSTLAAAAVPMVAGRTASPDLAQAWGLSGRQAFSSLKYACGVKALPEENPVEAVPNPVIGFGERGSNWEDVGGPQTTADGIDGDHRRLKHTDHMHARQGYGRMGEGTSEKGAQVVRRRRRRRKVIYRKAGVGKSDDERDSPCTSGRNSPGDGSVRLHPASSSGGSASRGTSDNDRDSNAVLSASSYEGESGDSEDEWQRVARLQQRIMLLEAENEHLQKHVGHLSSVVSELRAQLDDTLAARVASPCALSITPGMSRPVHSSASGASLLGQSMLSATTARLQRLGASAGGVSRSGTSRMAFSPSPLQDSPYSAFQKSPPMWDRAIRMSCGDHSGHGSSSISGPRRTAMGCATVTTTAHDEAVQSTQEISSLRGSRAGVSEGRLGSPFTARRRYISDNGIPASTASAYVAMMTQQQQQQQQQQGLVPAEEGGGGGGGAAAAGAGRTFLASSPLAPPAVGWLAGDATAAAAATAATAPPAESGGSNACSTLPQVVEEPPGECEEAEVAARREEQEQEHAGNNVPTAAAATPSESLEADSAGDAAMSLVLSEEEEVVAAKHRGGLGGAGTGGGSAGEWLAAAQEEPALAGPQLASGSDGTRMLSMLSWIGQRVVDSESLLATQRAELRALLSEQGLTVNSTAVAVPNGLPSLDTLQFFAATQLAGVEAELSGLLGSAGPVPSCNSLSGEIMAEGSEPALTGEDESPAPAGTAAVTAAGTAAVLEEVSEDVARRIELLQSRQERLKGLQTGLKRVAELEASLELQREVQMLVAVYAGLSSGDDPGVATGPAVARAAAAAEQQLQSLRRRRRQQVVKDAAVAREKLRELETLPGPPTPLEFGVLLQTAGGSSGGGSCTLTISTSGPPSLTLSTSLRSMGAASWQPRITIGGLSSGQQSLDAGEDDDDFEREGSSGALTPKAGMTAGSGGGGFTAATLTPTPTPPLPPLPPQPAQQQQTPSLLAHLLPALSPISTWRRGGNKDAAHRQQQPHSQPSQQPHTHQRSGTASGPSSSQRRVVVQTSLVGPWLDALLDYETRLQQYTRVLAGALLEREAVYAQLQEVEQDLAVLAEAAAAQTLAGTGTAAVVPLTRSHSSSGPSQGGTRTTGRTDCCAGLGSLLLSGRTDGGASLASWMTSPMRAMLKGADVWVQQQAATLSARQAKLQKRLEELCMEVASLQPAIVEAQESRSAATDRDDWWTCVPSLSLARPALRMLLERAAEYRAAFLEEMSRADKWEQQVEELGLQYQEAEARLAALSLELTATRAAALAAVAGPGLNRSFSDAVAVLLQQEQQEQQPGQQPGRHGDGGGGRGGGGGGDGTSGAGQSGGTSLLPSASTVRASGIHPVTEALEAAVMDVTPCGASDRLVRAVPWVSD</sequence>
<comment type="caution">
    <text evidence="11">The sequence shown here is derived from an EMBL/GenBank/DDBJ whole genome shotgun (WGS) entry which is preliminary data.</text>
</comment>
<feature type="compositionally biased region" description="Gly residues" evidence="9">
    <location>
        <begin position="971"/>
        <end position="980"/>
    </location>
</feature>
<feature type="compositionally biased region" description="Polar residues" evidence="9">
    <location>
        <begin position="835"/>
        <end position="857"/>
    </location>
</feature>
<feature type="compositionally biased region" description="Gly residues" evidence="9">
    <location>
        <begin position="1844"/>
        <end position="1864"/>
    </location>
</feature>
<feature type="region of interest" description="Disordered" evidence="9">
    <location>
        <begin position="1425"/>
        <end position="1495"/>
    </location>
</feature>
<feature type="region of interest" description="Disordered" evidence="9">
    <location>
        <begin position="903"/>
        <end position="925"/>
    </location>
</feature>
<evidence type="ECO:0000313" key="12">
    <source>
        <dbReference type="Proteomes" id="UP001165090"/>
    </source>
</evidence>
<evidence type="ECO:0000256" key="6">
    <source>
        <dbReference type="ARBA" id="ARBA00023175"/>
    </source>
</evidence>
<dbReference type="InterPro" id="IPR019821">
    <property type="entry name" value="Kinesin_motor_CS"/>
</dbReference>
<feature type="region of interest" description="Disordered" evidence="9">
    <location>
        <begin position="606"/>
        <end position="720"/>
    </location>
</feature>
<name>A0ABQ5S7K1_9CHLO</name>
<dbReference type="Proteomes" id="UP001165090">
    <property type="component" value="Unassembled WGS sequence"/>
</dbReference>
<keyword evidence="6 7" id="KW-0505">Motor protein</keyword>
<feature type="region of interest" description="Disordered" evidence="9">
    <location>
        <begin position="954"/>
        <end position="981"/>
    </location>
</feature>
<dbReference type="PROSITE" id="PS00411">
    <property type="entry name" value="KINESIN_MOTOR_1"/>
    <property type="match status" value="1"/>
</dbReference>
<evidence type="ECO:0000256" key="4">
    <source>
        <dbReference type="ARBA" id="ARBA00022840"/>
    </source>
</evidence>
<dbReference type="InterPro" id="IPR036961">
    <property type="entry name" value="Kinesin_motor_dom_sf"/>
</dbReference>
<protein>
    <recommendedName>
        <fullName evidence="10">Kinesin motor domain-containing protein</fullName>
    </recommendedName>
</protein>
<dbReference type="PANTHER" id="PTHR47969:SF15">
    <property type="entry name" value="CHROMOSOME-ASSOCIATED KINESIN KIF4A-RELATED"/>
    <property type="match status" value="1"/>
</dbReference>
<keyword evidence="2" id="KW-0963">Cytoplasm</keyword>
<evidence type="ECO:0000313" key="11">
    <source>
        <dbReference type="EMBL" id="GLI65483.1"/>
    </source>
</evidence>
<feature type="compositionally biased region" description="Basic residues" evidence="9">
    <location>
        <begin position="657"/>
        <end position="668"/>
    </location>
</feature>
<organism evidence="11 12">
    <name type="scientific">Volvox africanus</name>
    <dbReference type="NCBI Taxonomy" id="51714"/>
    <lineage>
        <taxon>Eukaryota</taxon>
        <taxon>Viridiplantae</taxon>
        <taxon>Chlorophyta</taxon>
        <taxon>core chlorophytes</taxon>
        <taxon>Chlorophyceae</taxon>
        <taxon>CS clade</taxon>
        <taxon>Chlamydomonadales</taxon>
        <taxon>Volvocaceae</taxon>
        <taxon>Volvox</taxon>
    </lineage>
</organism>
<feature type="region of interest" description="Disordered" evidence="9">
    <location>
        <begin position="1017"/>
        <end position="1081"/>
    </location>
</feature>
<feature type="compositionally biased region" description="Pro residues" evidence="9">
    <location>
        <begin position="1477"/>
        <end position="1489"/>
    </location>
</feature>
<dbReference type="EMBL" id="BSDZ01000024">
    <property type="protein sequence ID" value="GLI65483.1"/>
    <property type="molecule type" value="Genomic_DNA"/>
</dbReference>
<feature type="coiled-coil region" evidence="8">
    <location>
        <begin position="1334"/>
        <end position="1369"/>
    </location>
</feature>
<dbReference type="SUPFAM" id="SSF52540">
    <property type="entry name" value="P-loop containing nucleoside triphosphate hydrolases"/>
    <property type="match status" value="1"/>
</dbReference>
<reference evidence="11 12" key="1">
    <citation type="journal article" date="2023" name="IScience">
        <title>Expanded male sex-determining region conserved during the evolution of homothallism in the green alga Volvox.</title>
        <authorList>
            <person name="Yamamoto K."/>
            <person name="Matsuzaki R."/>
            <person name="Mahakham W."/>
            <person name="Heman W."/>
            <person name="Sekimoto H."/>
            <person name="Kawachi M."/>
            <person name="Minakuchi Y."/>
            <person name="Toyoda A."/>
            <person name="Nozaki H."/>
        </authorList>
    </citation>
    <scope>NUCLEOTIDE SEQUENCE [LARGE SCALE GENOMIC DNA]</scope>
    <source>
        <strain evidence="11 12">NIES-4468</strain>
    </source>
</reference>
<evidence type="ECO:0000259" key="10">
    <source>
        <dbReference type="PROSITE" id="PS50067"/>
    </source>
</evidence>
<feature type="domain" description="Kinesin motor" evidence="10">
    <location>
        <begin position="21"/>
        <end position="420"/>
    </location>
</feature>
<feature type="region of interest" description="Disordered" evidence="9">
    <location>
        <begin position="1509"/>
        <end position="1554"/>
    </location>
</feature>
<dbReference type="Gene3D" id="3.40.850.10">
    <property type="entry name" value="Kinesin motor domain"/>
    <property type="match status" value="1"/>
</dbReference>
<dbReference type="PROSITE" id="PS50067">
    <property type="entry name" value="KINESIN_MOTOR_2"/>
    <property type="match status" value="1"/>
</dbReference>
<keyword evidence="5 8" id="KW-0175">Coiled coil</keyword>
<accession>A0ABQ5S7K1</accession>
<evidence type="ECO:0000256" key="7">
    <source>
        <dbReference type="PROSITE-ProRule" id="PRU00283"/>
    </source>
</evidence>
<feature type="compositionally biased region" description="Low complexity" evidence="9">
    <location>
        <begin position="955"/>
        <end position="964"/>
    </location>
</feature>
<feature type="region of interest" description="Disordered" evidence="9">
    <location>
        <begin position="829"/>
        <end position="857"/>
    </location>
</feature>
<evidence type="ECO:0000256" key="8">
    <source>
        <dbReference type="SAM" id="Coils"/>
    </source>
</evidence>
<proteinExistence type="inferred from homology"/>
<feature type="coiled-coil region" evidence="8">
    <location>
        <begin position="1769"/>
        <end position="1803"/>
    </location>
</feature>
<dbReference type="SMART" id="SM00129">
    <property type="entry name" value="KISc"/>
    <property type="match status" value="1"/>
</dbReference>
<gene>
    <name evidence="11" type="ORF">VaNZ11_009021</name>
</gene>
<evidence type="ECO:0000256" key="3">
    <source>
        <dbReference type="ARBA" id="ARBA00022741"/>
    </source>
</evidence>
<dbReference type="PRINTS" id="PR00380">
    <property type="entry name" value="KINESINHEAVY"/>
</dbReference>
<evidence type="ECO:0000256" key="1">
    <source>
        <dbReference type="ARBA" id="ARBA00004496"/>
    </source>
</evidence>
<dbReference type="Pfam" id="PF00225">
    <property type="entry name" value="Kinesin"/>
    <property type="match status" value="2"/>
</dbReference>
<feature type="binding site" evidence="7">
    <location>
        <begin position="97"/>
        <end position="104"/>
    </location>
    <ligand>
        <name>ATP</name>
        <dbReference type="ChEBI" id="CHEBI:30616"/>
    </ligand>
</feature>
<dbReference type="InterPro" id="IPR001752">
    <property type="entry name" value="Kinesin_motor_dom"/>
</dbReference>
<evidence type="ECO:0000256" key="9">
    <source>
        <dbReference type="SAM" id="MobiDB-lite"/>
    </source>
</evidence>